<evidence type="ECO:0000313" key="3">
    <source>
        <dbReference type="Proteomes" id="UP001175228"/>
    </source>
</evidence>
<organism evidence="2 3">
    <name type="scientific">Armillaria luteobubalina</name>
    <dbReference type="NCBI Taxonomy" id="153913"/>
    <lineage>
        <taxon>Eukaryota</taxon>
        <taxon>Fungi</taxon>
        <taxon>Dikarya</taxon>
        <taxon>Basidiomycota</taxon>
        <taxon>Agaricomycotina</taxon>
        <taxon>Agaricomycetes</taxon>
        <taxon>Agaricomycetidae</taxon>
        <taxon>Agaricales</taxon>
        <taxon>Marasmiineae</taxon>
        <taxon>Physalacriaceae</taxon>
        <taxon>Armillaria</taxon>
    </lineage>
</organism>
<dbReference type="EMBL" id="JAUEPU010000023">
    <property type="protein sequence ID" value="KAK0493828.1"/>
    <property type="molecule type" value="Genomic_DNA"/>
</dbReference>
<evidence type="ECO:0000313" key="2">
    <source>
        <dbReference type="EMBL" id="KAK0493828.1"/>
    </source>
</evidence>
<name>A0AA39UM59_9AGAR</name>
<sequence length="213" mass="24366">YLSESLRHEGQGDAVSQPCCSGIKCENDDFTYQCITCWDRRLFCRLCIVMVHGCSPTHIVQHWNGEYFDRILLRKLGLSYQVGHPLGDICIHPCPAFDHRFTIIDTNGVHDINLNFCNCCHECPLATQLQCMWLFPGTVMEPHTAVTMAALEQFQMLTFMGKLSAYEYYHSLAQLLDNTGTNTPLVCRVPLPYCVLIYLCQDNYEAFICIVHK</sequence>
<protein>
    <recommendedName>
        <fullName evidence="1">CxC2-like cysteine cluster KDZ transposase-associated domain-containing protein</fullName>
    </recommendedName>
</protein>
<dbReference type="Proteomes" id="UP001175228">
    <property type="component" value="Unassembled WGS sequence"/>
</dbReference>
<dbReference type="InterPro" id="IPR041457">
    <property type="entry name" value="CxC2_KDZ-assoc"/>
</dbReference>
<evidence type="ECO:0000259" key="1">
    <source>
        <dbReference type="Pfam" id="PF18803"/>
    </source>
</evidence>
<feature type="domain" description="CxC2-like cysteine cluster KDZ transposase-associated" evidence="1">
    <location>
        <begin position="73"/>
        <end position="180"/>
    </location>
</feature>
<comment type="caution">
    <text evidence="2">The sequence shown here is derived from an EMBL/GenBank/DDBJ whole genome shotgun (WGS) entry which is preliminary data.</text>
</comment>
<gene>
    <name evidence="2" type="ORF">EDD18DRAFT_1078111</name>
</gene>
<accession>A0AA39UM59</accession>
<proteinExistence type="predicted"/>
<dbReference type="AlphaFoldDB" id="A0AA39UM59"/>
<dbReference type="Pfam" id="PF18803">
    <property type="entry name" value="CxC2"/>
    <property type="match status" value="1"/>
</dbReference>
<reference evidence="2" key="1">
    <citation type="submission" date="2023-06" db="EMBL/GenBank/DDBJ databases">
        <authorList>
            <consortium name="Lawrence Berkeley National Laboratory"/>
            <person name="Ahrendt S."/>
            <person name="Sahu N."/>
            <person name="Indic B."/>
            <person name="Wong-Bajracharya J."/>
            <person name="Merenyi Z."/>
            <person name="Ke H.-M."/>
            <person name="Monk M."/>
            <person name="Kocsube S."/>
            <person name="Drula E."/>
            <person name="Lipzen A."/>
            <person name="Balint B."/>
            <person name="Henrissat B."/>
            <person name="Andreopoulos B."/>
            <person name="Martin F.M."/>
            <person name="Harder C.B."/>
            <person name="Rigling D."/>
            <person name="Ford K.L."/>
            <person name="Foster G.D."/>
            <person name="Pangilinan J."/>
            <person name="Papanicolaou A."/>
            <person name="Barry K."/>
            <person name="LaButti K."/>
            <person name="Viragh M."/>
            <person name="Koriabine M."/>
            <person name="Yan M."/>
            <person name="Riley R."/>
            <person name="Champramary S."/>
            <person name="Plett K.L."/>
            <person name="Tsai I.J."/>
            <person name="Slot J."/>
            <person name="Sipos G."/>
            <person name="Plett J."/>
            <person name="Nagy L.G."/>
            <person name="Grigoriev I.V."/>
        </authorList>
    </citation>
    <scope>NUCLEOTIDE SEQUENCE</scope>
    <source>
        <strain evidence="2">HWK02</strain>
    </source>
</reference>
<feature type="non-terminal residue" evidence="2">
    <location>
        <position position="1"/>
    </location>
</feature>
<keyword evidence="3" id="KW-1185">Reference proteome</keyword>